<evidence type="ECO:0000256" key="5">
    <source>
        <dbReference type="SAM" id="Phobius"/>
    </source>
</evidence>
<evidence type="ECO:0000259" key="6">
    <source>
        <dbReference type="Pfam" id="PF01694"/>
    </source>
</evidence>
<evidence type="ECO:0000256" key="2">
    <source>
        <dbReference type="ARBA" id="ARBA00022692"/>
    </source>
</evidence>
<evidence type="ECO:0000256" key="3">
    <source>
        <dbReference type="ARBA" id="ARBA00022989"/>
    </source>
</evidence>
<feature type="transmembrane region" description="Helical" evidence="5">
    <location>
        <begin position="280"/>
        <end position="301"/>
    </location>
</feature>
<feature type="domain" description="Peptidase S54 rhomboid" evidence="6">
    <location>
        <begin position="136"/>
        <end position="227"/>
    </location>
</feature>
<feature type="transmembrane region" description="Helical" evidence="5">
    <location>
        <begin position="60"/>
        <end position="82"/>
    </location>
</feature>
<sequence length="412" mass="46062">MLLQSLRYCSRPVRCLSLLQKGTRTSVSQKWTQQNLVSVRFRRGTQRNNNQNAAFPVGHYLLHGFAPFILATIGLTEGFKWLRENKISLGDARIAWYALAGSCLGVYLGWHYGASALMSRWFQVYATRGAFTGWPTWILSGFSHISLLHMAVNLFVGHSFIQGFNKANNWLEPFLIGAVWSGFFCVLYGCFRTINAVGASGGICGIMGYLSYFMWNNERKVIAPMFPFNLVLELPHQLIESTGSQYNIPTAFSMKEATLLMIATSLFFGFRQIQTGRARVGATVICVLLPLVLALLSGRLVEDFDVRHIEMDARFIEGVLVVHSSSSPSIEVFEFSRNHKTISDSFSSSSFTAANFSDRLEVTLSTDSTDVTGFDVFSYIQAPTISKTSQLIYSQSKIATTADEAEIHYNIR</sequence>
<comment type="subcellular location">
    <subcellularLocation>
        <location evidence="1">Membrane</location>
        <topology evidence="1">Multi-pass membrane protein</topology>
    </subcellularLocation>
</comment>
<feature type="transmembrane region" description="Helical" evidence="5">
    <location>
        <begin position="134"/>
        <end position="157"/>
    </location>
</feature>
<dbReference type="InterPro" id="IPR022764">
    <property type="entry name" value="Peptidase_S54_rhomboid_dom"/>
</dbReference>
<organism evidence="7 8">
    <name type="scientific">Oikopleura dioica</name>
    <name type="common">Tunicate</name>
    <dbReference type="NCBI Taxonomy" id="34765"/>
    <lineage>
        <taxon>Eukaryota</taxon>
        <taxon>Metazoa</taxon>
        <taxon>Chordata</taxon>
        <taxon>Tunicata</taxon>
        <taxon>Appendicularia</taxon>
        <taxon>Copelata</taxon>
        <taxon>Oikopleuridae</taxon>
        <taxon>Oikopleura</taxon>
    </lineage>
</organism>
<keyword evidence="2 5" id="KW-0812">Transmembrane</keyword>
<accession>A0ABN7S1Q9</accession>
<evidence type="ECO:0000313" key="7">
    <source>
        <dbReference type="EMBL" id="CAG5086613.1"/>
    </source>
</evidence>
<dbReference type="Pfam" id="PF01694">
    <property type="entry name" value="Rhomboid"/>
    <property type="match status" value="1"/>
</dbReference>
<name>A0ABN7S1Q9_OIKDI</name>
<gene>
    <name evidence="7" type="ORF">OKIOD_LOCUS2841</name>
</gene>
<evidence type="ECO:0000256" key="1">
    <source>
        <dbReference type="ARBA" id="ARBA00004141"/>
    </source>
</evidence>
<dbReference type="InterPro" id="IPR035952">
    <property type="entry name" value="Rhomboid-like_sf"/>
</dbReference>
<proteinExistence type="predicted"/>
<reference evidence="7 8" key="1">
    <citation type="submission" date="2021-04" db="EMBL/GenBank/DDBJ databases">
        <authorList>
            <person name="Bliznina A."/>
        </authorList>
    </citation>
    <scope>NUCLEOTIDE SEQUENCE [LARGE SCALE GENOMIC DNA]</scope>
</reference>
<keyword evidence="3 5" id="KW-1133">Transmembrane helix</keyword>
<evidence type="ECO:0000256" key="4">
    <source>
        <dbReference type="ARBA" id="ARBA00023136"/>
    </source>
</evidence>
<keyword evidence="8" id="KW-1185">Reference proteome</keyword>
<feature type="transmembrane region" description="Helical" evidence="5">
    <location>
        <begin position="195"/>
        <end position="215"/>
    </location>
</feature>
<keyword evidence="4 5" id="KW-0472">Membrane</keyword>
<feature type="transmembrane region" description="Helical" evidence="5">
    <location>
        <begin position="169"/>
        <end position="189"/>
    </location>
</feature>
<dbReference type="Proteomes" id="UP001158576">
    <property type="component" value="Chromosome PAR"/>
</dbReference>
<dbReference type="EMBL" id="OU015568">
    <property type="protein sequence ID" value="CAG5086613.1"/>
    <property type="molecule type" value="Genomic_DNA"/>
</dbReference>
<dbReference type="SUPFAM" id="SSF144091">
    <property type="entry name" value="Rhomboid-like"/>
    <property type="match status" value="1"/>
</dbReference>
<evidence type="ECO:0000313" key="8">
    <source>
        <dbReference type="Proteomes" id="UP001158576"/>
    </source>
</evidence>
<dbReference type="Gene3D" id="1.20.1540.10">
    <property type="entry name" value="Rhomboid-like"/>
    <property type="match status" value="1"/>
</dbReference>
<protein>
    <submittedName>
        <fullName evidence="7">Oidioi.mRNA.OKI2018_I69.PAR.g11283.t1.cds</fullName>
    </submittedName>
</protein>
<feature type="transmembrane region" description="Helical" evidence="5">
    <location>
        <begin position="257"/>
        <end position="274"/>
    </location>
</feature>
<feature type="transmembrane region" description="Helical" evidence="5">
    <location>
        <begin position="94"/>
        <end position="114"/>
    </location>
</feature>